<evidence type="ECO:0000313" key="1">
    <source>
        <dbReference type="EMBL" id="MCE2597292.1"/>
    </source>
</evidence>
<comment type="caution">
    <text evidence="1">The sequence shown here is derived from an EMBL/GenBank/DDBJ whole genome shotgun (WGS) entry which is preliminary data.</text>
</comment>
<evidence type="ECO:0000313" key="2">
    <source>
        <dbReference type="Proteomes" id="UP001201273"/>
    </source>
</evidence>
<organism evidence="1 2">
    <name type="scientific">Motilimonas cestriensis</name>
    <dbReference type="NCBI Taxonomy" id="2742685"/>
    <lineage>
        <taxon>Bacteria</taxon>
        <taxon>Pseudomonadati</taxon>
        <taxon>Pseudomonadota</taxon>
        <taxon>Gammaproteobacteria</taxon>
        <taxon>Alteromonadales</taxon>
        <taxon>Alteromonadales genera incertae sedis</taxon>
        <taxon>Motilimonas</taxon>
    </lineage>
</organism>
<name>A0ABS8WE15_9GAMM</name>
<proteinExistence type="predicted"/>
<sequence length="196" mass="22971">MKNQSKFVRNAEELRNELRDQKITQPTFANRYYLDEVDEKAGEDKLYSHCERFKSLLKSTDQRSPERVAAYINYFNRNYRKEGKYTQADRYAAWAMYIELDTRIATKTLQNGKTDSALKSLASLFAIHRCIAKENGPNCRNYFVLVNNVLDAELRPFTSKWHAISDDIENALFRSELEAVQEKLTELKDKLHEISD</sequence>
<accession>A0ABS8WE15</accession>
<dbReference type="RefSeq" id="WP_233055044.1">
    <property type="nucleotide sequence ID" value="NZ_JAIMJA010000039.1"/>
</dbReference>
<gene>
    <name evidence="1" type="ORF">K6Y31_21195</name>
</gene>
<dbReference type="EMBL" id="JAIMJA010000039">
    <property type="protein sequence ID" value="MCE2597292.1"/>
    <property type="molecule type" value="Genomic_DNA"/>
</dbReference>
<reference evidence="1 2" key="1">
    <citation type="journal article" date="2022" name="Environ. Microbiol. Rep.">
        <title>Eco-phylogenetic analyses reveal divergent evolution of vitamin B12 metabolism in the marine bacterial family 'Psychromonadaceae'.</title>
        <authorList>
            <person name="Jin X."/>
            <person name="Yang Y."/>
            <person name="Cao H."/>
            <person name="Gao B."/>
            <person name="Zhao Z."/>
        </authorList>
    </citation>
    <scope>NUCLEOTIDE SEQUENCE [LARGE SCALE GENOMIC DNA]</scope>
    <source>
        <strain evidence="1 2">MKS20</strain>
    </source>
</reference>
<dbReference type="Proteomes" id="UP001201273">
    <property type="component" value="Unassembled WGS sequence"/>
</dbReference>
<protein>
    <submittedName>
        <fullName evidence="1">Uncharacterized protein</fullName>
    </submittedName>
</protein>
<keyword evidence="2" id="KW-1185">Reference proteome</keyword>